<dbReference type="EMBL" id="LAZR01004050">
    <property type="protein sequence ID" value="KKN12266.1"/>
    <property type="molecule type" value="Genomic_DNA"/>
</dbReference>
<organism evidence="1">
    <name type="scientific">marine sediment metagenome</name>
    <dbReference type="NCBI Taxonomy" id="412755"/>
    <lineage>
        <taxon>unclassified sequences</taxon>
        <taxon>metagenomes</taxon>
        <taxon>ecological metagenomes</taxon>
    </lineage>
</organism>
<comment type="caution">
    <text evidence="1">The sequence shown here is derived from an EMBL/GenBank/DDBJ whole genome shotgun (WGS) entry which is preliminary data.</text>
</comment>
<reference evidence="1" key="1">
    <citation type="journal article" date="2015" name="Nature">
        <title>Complex archaea that bridge the gap between prokaryotes and eukaryotes.</title>
        <authorList>
            <person name="Spang A."/>
            <person name="Saw J.H."/>
            <person name="Jorgensen S.L."/>
            <person name="Zaremba-Niedzwiedzka K."/>
            <person name="Martijn J."/>
            <person name="Lind A.E."/>
            <person name="van Eijk R."/>
            <person name="Schleper C."/>
            <person name="Guy L."/>
            <person name="Ettema T.J."/>
        </authorList>
    </citation>
    <scope>NUCLEOTIDE SEQUENCE</scope>
</reference>
<sequence length="76" mass="8924">MQMSKNGKYRLFEIQELWQVGLLIQRGEMFEWKGKLLHWTFISNLPLTVILNSLKYGSLRHAVKEKESKDADQATT</sequence>
<protein>
    <submittedName>
        <fullName evidence="1">Uncharacterized protein</fullName>
    </submittedName>
</protein>
<evidence type="ECO:0000313" key="1">
    <source>
        <dbReference type="EMBL" id="KKN12266.1"/>
    </source>
</evidence>
<name>A0A0F9QGJ0_9ZZZZ</name>
<dbReference type="AlphaFoldDB" id="A0A0F9QGJ0"/>
<gene>
    <name evidence="1" type="ORF">LCGC14_1018180</name>
</gene>
<accession>A0A0F9QGJ0</accession>
<proteinExistence type="predicted"/>